<dbReference type="EMBL" id="JAAMPC010000007">
    <property type="protein sequence ID" value="KAG2304967.1"/>
    <property type="molecule type" value="Genomic_DNA"/>
</dbReference>
<gene>
    <name evidence="2" type="ORF">Bca52824_033618</name>
</gene>
<proteinExistence type="predicted"/>
<accession>A0A8X7V7H8</accession>
<comment type="caution">
    <text evidence="2">The sequence shown here is derived from an EMBL/GenBank/DDBJ whole genome shotgun (WGS) entry which is preliminary data.</text>
</comment>
<dbReference type="OrthoDB" id="1572276at2759"/>
<dbReference type="AlphaFoldDB" id="A0A8X7V7H8"/>
<evidence type="ECO:0000313" key="2">
    <source>
        <dbReference type="EMBL" id="KAG2304967.1"/>
    </source>
</evidence>
<feature type="region of interest" description="Disordered" evidence="1">
    <location>
        <begin position="193"/>
        <end position="213"/>
    </location>
</feature>
<sequence length="394" mass="44563">MVRAERIPASRVITGLEFIPIKKLRTSGLQTNQPLSFGIYQIKSIENNLSKEAAWEEYNKPIDGLTLYIPSRFAEPVPSISKKRKSMKRVCKDDETQVPTGKDEEDDSLTIAQVTRLRKKNEAMCSSDENPPKVQPLIEVLQKMGKEFPEKFKRSRYLRTPTNVRPKIADSGGSASRELTLNELLQKEEVVKRKREHLGDKRAREDDEDESCMDCYEDREKGVRLEADNKDSWMSQKIAHEDETVAPLKIHQESEEEETGNKAGKDMVVSSANGNNSSDLPLSANGRVVDLVVPRPKTRQKCDNEVDVNGIKAEKKKTIVGDGTKEAKCLLQEVGENHSNEKEDVDESLKQRDLAIDEISLNLEARMMKVEKTLAKIREWKTIGKNQTKNGTTA</sequence>
<name>A0A8X7V7H8_BRACI</name>
<organism evidence="2 3">
    <name type="scientific">Brassica carinata</name>
    <name type="common">Ethiopian mustard</name>
    <name type="synonym">Abyssinian cabbage</name>
    <dbReference type="NCBI Taxonomy" id="52824"/>
    <lineage>
        <taxon>Eukaryota</taxon>
        <taxon>Viridiplantae</taxon>
        <taxon>Streptophyta</taxon>
        <taxon>Embryophyta</taxon>
        <taxon>Tracheophyta</taxon>
        <taxon>Spermatophyta</taxon>
        <taxon>Magnoliopsida</taxon>
        <taxon>eudicotyledons</taxon>
        <taxon>Gunneridae</taxon>
        <taxon>Pentapetalae</taxon>
        <taxon>rosids</taxon>
        <taxon>malvids</taxon>
        <taxon>Brassicales</taxon>
        <taxon>Brassicaceae</taxon>
        <taxon>Brassiceae</taxon>
        <taxon>Brassica</taxon>
    </lineage>
</organism>
<keyword evidence="3" id="KW-1185">Reference proteome</keyword>
<feature type="compositionally biased region" description="Basic and acidic residues" evidence="1">
    <location>
        <begin position="193"/>
        <end position="205"/>
    </location>
</feature>
<protein>
    <submittedName>
        <fullName evidence="2">Uncharacterized protein</fullName>
    </submittedName>
</protein>
<evidence type="ECO:0000256" key="1">
    <source>
        <dbReference type="SAM" id="MobiDB-lite"/>
    </source>
</evidence>
<dbReference type="Proteomes" id="UP000886595">
    <property type="component" value="Unassembled WGS sequence"/>
</dbReference>
<reference evidence="2 3" key="1">
    <citation type="submission" date="2020-02" db="EMBL/GenBank/DDBJ databases">
        <authorList>
            <person name="Ma Q."/>
            <person name="Huang Y."/>
            <person name="Song X."/>
            <person name="Pei D."/>
        </authorList>
    </citation>
    <scope>NUCLEOTIDE SEQUENCE [LARGE SCALE GENOMIC DNA]</scope>
    <source>
        <strain evidence="2">Sxm20200214</strain>
        <tissue evidence="2">Leaf</tissue>
    </source>
</reference>
<evidence type="ECO:0000313" key="3">
    <source>
        <dbReference type="Proteomes" id="UP000886595"/>
    </source>
</evidence>
<feature type="compositionally biased region" description="Polar residues" evidence="1">
    <location>
        <begin position="270"/>
        <end position="280"/>
    </location>
</feature>
<feature type="region of interest" description="Disordered" evidence="1">
    <location>
        <begin position="234"/>
        <end position="283"/>
    </location>
</feature>